<evidence type="ECO:0000313" key="2">
    <source>
        <dbReference type="Proteomes" id="UP000004508"/>
    </source>
</evidence>
<protein>
    <submittedName>
        <fullName evidence="1">Uncharacterized protein</fullName>
    </submittedName>
</protein>
<evidence type="ECO:0000313" key="1">
    <source>
        <dbReference type="EMBL" id="EFH80489.1"/>
    </source>
</evidence>
<dbReference type="Proteomes" id="UP000004508">
    <property type="component" value="Unassembled WGS sequence"/>
</dbReference>
<organism evidence="1 2">
    <name type="scientific">Ktedonobacter racemifer DSM 44963</name>
    <dbReference type="NCBI Taxonomy" id="485913"/>
    <lineage>
        <taxon>Bacteria</taxon>
        <taxon>Bacillati</taxon>
        <taxon>Chloroflexota</taxon>
        <taxon>Ktedonobacteria</taxon>
        <taxon>Ktedonobacterales</taxon>
        <taxon>Ktedonobacteraceae</taxon>
        <taxon>Ktedonobacter</taxon>
    </lineage>
</organism>
<name>D6U678_KTERA</name>
<reference evidence="1 2" key="1">
    <citation type="journal article" date="2011" name="Stand. Genomic Sci.">
        <title>Non-contiguous finished genome sequence and contextual data of the filamentous soil bacterium Ktedonobacter racemifer type strain (SOSP1-21).</title>
        <authorList>
            <person name="Chang Y.J."/>
            <person name="Land M."/>
            <person name="Hauser L."/>
            <person name="Chertkov O."/>
            <person name="Del Rio T.G."/>
            <person name="Nolan M."/>
            <person name="Copeland A."/>
            <person name="Tice H."/>
            <person name="Cheng J.F."/>
            <person name="Lucas S."/>
            <person name="Han C."/>
            <person name="Goodwin L."/>
            <person name="Pitluck S."/>
            <person name="Ivanova N."/>
            <person name="Ovchinikova G."/>
            <person name="Pati A."/>
            <person name="Chen A."/>
            <person name="Palaniappan K."/>
            <person name="Mavromatis K."/>
            <person name="Liolios K."/>
            <person name="Brettin T."/>
            <person name="Fiebig A."/>
            <person name="Rohde M."/>
            <person name="Abt B."/>
            <person name="Goker M."/>
            <person name="Detter J.C."/>
            <person name="Woyke T."/>
            <person name="Bristow J."/>
            <person name="Eisen J.A."/>
            <person name="Markowitz V."/>
            <person name="Hugenholtz P."/>
            <person name="Kyrpides N.C."/>
            <person name="Klenk H.P."/>
            <person name="Lapidus A."/>
        </authorList>
    </citation>
    <scope>NUCLEOTIDE SEQUENCE [LARGE SCALE GENOMIC DNA]</scope>
    <source>
        <strain evidence="2">DSM 44963</strain>
    </source>
</reference>
<dbReference type="InParanoid" id="D6U678"/>
<dbReference type="STRING" id="485913.Krac_1095"/>
<sequence>MWRSCKEKKLMNYQIRIKGHLDLSWQDWLAGLQIVHEPSGTTLLSGPLPDQAALFGVLLKIHRLGLTLLSLEARNGAAAHETGGDL</sequence>
<dbReference type="eggNOG" id="ENOG5033AYS">
    <property type="taxonomic scope" value="Bacteria"/>
</dbReference>
<proteinExistence type="predicted"/>
<keyword evidence="2" id="KW-1185">Reference proteome</keyword>
<dbReference type="EMBL" id="ADVG01000005">
    <property type="protein sequence ID" value="EFH80489.1"/>
    <property type="molecule type" value="Genomic_DNA"/>
</dbReference>
<gene>
    <name evidence="1" type="ORF">Krac_1095</name>
</gene>
<accession>D6U678</accession>
<dbReference type="AlphaFoldDB" id="D6U678"/>
<comment type="caution">
    <text evidence="1">The sequence shown here is derived from an EMBL/GenBank/DDBJ whole genome shotgun (WGS) entry which is preliminary data.</text>
</comment>